<feature type="region of interest" description="Disordered" evidence="1">
    <location>
        <begin position="226"/>
        <end position="265"/>
    </location>
</feature>
<dbReference type="AlphaFoldDB" id="A0A3B1E4X2"/>
<dbReference type="InterPro" id="IPR045584">
    <property type="entry name" value="Pilin-like"/>
</dbReference>
<evidence type="ECO:0000256" key="2">
    <source>
        <dbReference type="SAM" id="Phobius"/>
    </source>
</evidence>
<dbReference type="EMBL" id="UOGK01000117">
    <property type="protein sequence ID" value="VAX37747.1"/>
    <property type="molecule type" value="Genomic_DNA"/>
</dbReference>
<sequence>MLVLGMQWGRVSARKKRTMRRGAFTLIETMIVVLIVAAISAIFLPTIAARMTDSKLGHASRSIEAGAALAAAEAMKRSTIVAYVAEQWGEEWVLWAEDVEAAEVGRLLRASEPGADLPPDARETRREELASFSGVRLTDVLPPARDAMPGPGRIGGAGEEVSTEVLGADIFGAAGVEPKRYVLGVFFADGSCRAGPAMYLVAEDGTREVVRLQPLTGRVETRRLSSVSEEIEQLEEAEEAEPMVPMPEEPKRVPDEPTLMPGGEP</sequence>
<dbReference type="Gene3D" id="3.30.700.10">
    <property type="entry name" value="Glycoprotein, Type 4 Pilin"/>
    <property type="match status" value="1"/>
</dbReference>
<organism evidence="3">
    <name type="scientific">hydrothermal vent metagenome</name>
    <dbReference type="NCBI Taxonomy" id="652676"/>
    <lineage>
        <taxon>unclassified sequences</taxon>
        <taxon>metagenomes</taxon>
        <taxon>ecological metagenomes</taxon>
    </lineage>
</organism>
<feature type="transmembrane region" description="Helical" evidence="2">
    <location>
        <begin position="21"/>
        <end position="44"/>
    </location>
</feature>
<proteinExistence type="predicted"/>
<gene>
    <name evidence="3" type="ORF">MNBD_PLANCTO03-110</name>
</gene>
<dbReference type="SUPFAM" id="SSF54523">
    <property type="entry name" value="Pili subunits"/>
    <property type="match status" value="1"/>
</dbReference>
<evidence type="ECO:0000313" key="3">
    <source>
        <dbReference type="EMBL" id="VAX37747.1"/>
    </source>
</evidence>
<reference evidence="3" key="1">
    <citation type="submission" date="2018-06" db="EMBL/GenBank/DDBJ databases">
        <authorList>
            <person name="Zhirakovskaya E."/>
        </authorList>
    </citation>
    <scope>NUCLEOTIDE SEQUENCE</scope>
</reference>
<keyword evidence="2" id="KW-0472">Membrane</keyword>
<evidence type="ECO:0000256" key="1">
    <source>
        <dbReference type="SAM" id="MobiDB-lite"/>
    </source>
</evidence>
<feature type="compositionally biased region" description="Acidic residues" evidence="1">
    <location>
        <begin position="229"/>
        <end position="241"/>
    </location>
</feature>
<accession>A0A3B1E4X2</accession>
<keyword evidence="2" id="KW-1133">Transmembrane helix</keyword>
<name>A0A3B1E4X2_9ZZZZ</name>
<protein>
    <recommendedName>
        <fullName evidence="4">General secretion pathway GspH domain-containing protein</fullName>
    </recommendedName>
</protein>
<keyword evidence="2" id="KW-0812">Transmembrane</keyword>
<evidence type="ECO:0008006" key="4">
    <source>
        <dbReference type="Google" id="ProtNLM"/>
    </source>
</evidence>